<dbReference type="AlphaFoldDB" id="A0A3N5ABX2"/>
<sequence>MAIEETKQVIDLFFGDYFENVEEGLHTTLFHPFRAVCLARALTGISVRELVGWLSLSRSYIVSLENYSRSLTPDTQTAFLQLVKNLNDNPFLDEKMMLFREVLFRFGLMEPERISFLFDYFRFFEQFFYEPRLVLPLKVLLFECLAATLKTTSAVIYHDIYELFNPDMGRAYHFVEPLIILWSSGFFGWPYFKVPRVILTTGSEFSLLSGFLLGVISASELVEFYQNKLKGFSKYPSKVLFDRVSLKEGIVKPLGVMALAAFLFTEISVKLTTEAIFFPPATKTPVDIEVDFFDGGRYSEIGPLHYFFSDYILGIPPERLCKRVEDVLSGPSKYLLQRLNTHKGQG</sequence>
<keyword evidence="2" id="KW-1185">Reference proteome</keyword>
<name>A0A3N5ABX2_9THEO</name>
<dbReference type="Proteomes" id="UP000282654">
    <property type="component" value="Unassembled WGS sequence"/>
</dbReference>
<evidence type="ECO:0000313" key="1">
    <source>
        <dbReference type="EMBL" id="RPF43079.1"/>
    </source>
</evidence>
<dbReference type="RefSeq" id="WP_123931941.1">
    <property type="nucleotide sequence ID" value="NZ_RKRE01000003.1"/>
</dbReference>
<proteinExistence type="predicted"/>
<organism evidence="1 2">
    <name type="scientific">Thermodesulfitimonas autotrophica</name>
    <dbReference type="NCBI Taxonomy" id="1894989"/>
    <lineage>
        <taxon>Bacteria</taxon>
        <taxon>Bacillati</taxon>
        <taxon>Bacillota</taxon>
        <taxon>Clostridia</taxon>
        <taxon>Thermoanaerobacterales</taxon>
        <taxon>Thermoanaerobacteraceae</taxon>
        <taxon>Thermodesulfitimonas</taxon>
    </lineage>
</organism>
<evidence type="ECO:0000313" key="2">
    <source>
        <dbReference type="Proteomes" id="UP000282654"/>
    </source>
</evidence>
<comment type="caution">
    <text evidence="1">The sequence shown here is derived from an EMBL/GenBank/DDBJ whole genome shotgun (WGS) entry which is preliminary data.</text>
</comment>
<protein>
    <submittedName>
        <fullName evidence="1">Uncharacterized protein</fullName>
    </submittedName>
</protein>
<accession>A0A3N5ABX2</accession>
<dbReference type="EMBL" id="RKRE01000003">
    <property type="protein sequence ID" value="RPF43079.1"/>
    <property type="molecule type" value="Genomic_DNA"/>
</dbReference>
<gene>
    <name evidence="1" type="ORF">EDD75_2200</name>
</gene>
<reference evidence="1 2" key="1">
    <citation type="submission" date="2018-11" db="EMBL/GenBank/DDBJ databases">
        <title>Genomic Encyclopedia of Type Strains, Phase IV (KMG-IV): sequencing the most valuable type-strain genomes for metagenomic binning, comparative biology and taxonomic classification.</title>
        <authorList>
            <person name="Goeker M."/>
        </authorList>
    </citation>
    <scope>NUCLEOTIDE SEQUENCE [LARGE SCALE GENOMIC DNA]</scope>
    <source>
        <strain evidence="1 2">DSM 102936</strain>
    </source>
</reference>